<proteinExistence type="predicted"/>
<feature type="transmembrane region" description="Helical" evidence="6">
    <location>
        <begin position="12"/>
        <end position="40"/>
    </location>
</feature>
<sequence length="365" mass="42167">MKLGARIFKTGIAITIALYVAQLIGLEPAMYAAIAATFAIQPSINRTFQTITDQVQANTIGAGLAVIMGITFGHQPFIIGATVMLAIGIIRKLKLEASTIPLSVVTIIIIMGNPAPVMEFMMFAASRFGVIMLGVFAAFLVNLLFIPPKYEERLYKEVVQLSEEILQWIRLITRHDTNQKSLKKDIPRINEAIVEMDNLYILYKEERDYFMRKKLAKARKLVLFKEMVTTMKKAFTILRTLDHYGNEMNHMPERLQKLVQQQLDHLTNYHERILLRYVGKVRTQKTDEMAEEVDEGEESLTDLFMDLYDHQEIDRDEWLHVLPAISHIVEYYEQLDHLDRLVESFFSYHKSTNTVDIEEPHEEDK</sequence>
<evidence type="ECO:0000256" key="1">
    <source>
        <dbReference type="ARBA" id="ARBA00004651"/>
    </source>
</evidence>
<evidence type="ECO:0000256" key="2">
    <source>
        <dbReference type="ARBA" id="ARBA00022475"/>
    </source>
</evidence>
<comment type="subcellular location">
    <subcellularLocation>
        <location evidence="1">Cell membrane</location>
        <topology evidence="1">Multi-pass membrane protein</topology>
    </subcellularLocation>
</comment>
<gene>
    <name evidence="7" type="ORF">B0H94_110132</name>
</gene>
<dbReference type="PANTHER" id="PTHR40064:SF1">
    <property type="entry name" value="MEMBRANE PROTEIN"/>
    <property type="match status" value="1"/>
</dbReference>
<evidence type="ECO:0000256" key="3">
    <source>
        <dbReference type="ARBA" id="ARBA00022692"/>
    </source>
</evidence>
<comment type="caution">
    <text evidence="7">The sequence shown here is derived from an EMBL/GenBank/DDBJ whole genome shotgun (WGS) entry which is preliminary data.</text>
</comment>
<keyword evidence="2" id="KW-1003">Cell membrane</keyword>
<keyword evidence="8" id="KW-1185">Reference proteome</keyword>
<feature type="transmembrane region" description="Helical" evidence="6">
    <location>
        <begin position="124"/>
        <end position="146"/>
    </location>
</feature>
<accession>A0A2P8HBS4</accession>
<feature type="transmembrane region" description="Helical" evidence="6">
    <location>
        <begin position="60"/>
        <end position="87"/>
    </location>
</feature>
<dbReference type="PANTHER" id="PTHR40064">
    <property type="entry name" value="MEMBRANE PROTEIN-RELATED"/>
    <property type="match status" value="1"/>
</dbReference>
<dbReference type="InterPro" id="IPR010343">
    <property type="entry name" value="ArAE_1"/>
</dbReference>
<dbReference type="GO" id="GO:0005886">
    <property type="term" value="C:plasma membrane"/>
    <property type="evidence" value="ECO:0007669"/>
    <property type="project" value="UniProtKB-SubCell"/>
</dbReference>
<evidence type="ECO:0000313" key="7">
    <source>
        <dbReference type="EMBL" id="PSL43656.1"/>
    </source>
</evidence>
<dbReference type="AlphaFoldDB" id="A0A2P8HBS4"/>
<evidence type="ECO:0000256" key="5">
    <source>
        <dbReference type="ARBA" id="ARBA00023136"/>
    </source>
</evidence>
<feature type="transmembrane region" description="Helical" evidence="6">
    <location>
        <begin position="99"/>
        <end position="118"/>
    </location>
</feature>
<dbReference type="RefSeq" id="WP_106589313.1">
    <property type="nucleotide sequence ID" value="NZ_PYAV01000010.1"/>
</dbReference>
<keyword evidence="3 6" id="KW-0812">Transmembrane</keyword>
<dbReference type="Proteomes" id="UP000242310">
    <property type="component" value="Unassembled WGS sequence"/>
</dbReference>
<dbReference type="EMBL" id="PYAV01000010">
    <property type="protein sequence ID" value="PSL43656.1"/>
    <property type="molecule type" value="Genomic_DNA"/>
</dbReference>
<name>A0A2P8HBS4_9BACI</name>
<evidence type="ECO:0000256" key="6">
    <source>
        <dbReference type="SAM" id="Phobius"/>
    </source>
</evidence>
<dbReference type="Pfam" id="PF06081">
    <property type="entry name" value="ArAE_1"/>
    <property type="match status" value="1"/>
</dbReference>
<evidence type="ECO:0000313" key="8">
    <source>
        <dbReference type="Proteomes" id="UP000242310"/>
    </source>
</evidence>
<organism evidence="7 8">
    <name type="scientific">Salsuginibacillus halophilus</name>
    <dbReference type="NCBI Taxonomy" id="517424"/>
    <lineage>
        <taxon>Bacteria</taxon>
        <taxon>Bacillati</taxon>
        <taxon>Bacillota</taxon>
        <taxon>Bacilli</taxon>
        <taxon>Bacillales</taxon>
        <taxon>Bacillaceae</taxon>
        <taxon>Salsuginibacillus</taxon>
    </lineage>
</organism>
<reference evidence="7 8" key="1">
    <citation type="submission" date="2018-03" db="EMBL/GenBank/DDBJ databases">
        <title>Genomic Encyclopedia of Type Strains, Phase III (KMG-III): the genomes of soil and plant-associated and newly described type strains.</title>
        <authorList>
            <person name="Whitman W."/>
        </authorList>
    </citation>
    <scope>NUCLEOTIDE SEQUENCE [LARGE SCALE GENOMIC DNA]</scope>
    <source>
        <strain evidence="7 8">CGMCC 1.07653</strain>
    </source>
</reference>
<dbReference type="InterPro" id="IPR052984">
    <property type="entry name" value="UPF0421"/>
</dbReference>
<dbReference type="OrthoDB" id="1653617at2"/>
<protein>
    <submittedName>
        <fullName evidence="7">Uncharacterized membrane protein YgaE (UPF0421/DUF939 family)</fullName>
    </submittedName>
</protein>
<keyword evidence="5 6" id="KW-0472">Membrane</keyword>
<keyword evidence="4 6" id="KW-1133">Transmembrane helix</keyword>
<evidence type="ECO:0000256" key="4">
    <source>
        <dbReference type="ARBA" id="ARBA00022989"/>
    </source>
</evidence>